<proteinExistence type="predicted"/>
<keyword evidence="2" id="KW-1185">Reference proteome</keyword>
<protein>
    <recommendedName>
        <fullName evidence="3">SPIN-DOC-like zinc-finger domain-containing protein</fullName>
    </recommendedName>
</protein>
<accession>A0AAV0WJP3</accession>
<evidence type="ECO:0000313" key="2">
    <source>
        <dbReference type="Proteomes" id="UP001160148"/>
    </source>
</evidence>
<dbReference type="EMBL" id="CARXXK010000002">
    <property type="protein sequence ID" value="CAI6355918.1"/>
    <property type="molecule type" value="Genomic_DNA"/>
</dbReference>
<reference evidence="1 2" key="1">
    <citation type="submission" date="2023-01" db="EMBL/GenBank/DDBJ databases">
        <authorList>
            <person name="Whitehead M."/>
        </authorList>
    </citation>
    <scope>NUCLEOTIDE SEQUENCE [LARGE SCALE GENOMIC DNA]</scope>
</reference>
<dbReference type="AlphaFoldDB" id="A0AAV0WJP3"/>
<dbReference type="PANTHER" id="PTHR45913:SF10">
    <property type="entry name" value="DUF4371 DOMAIN-CONTAINING PROTEIN"/>
    <property type="match status" value="1"/>
</dbReference>
<name>A0AAV0WJP3_9HEMI</name>
<evidence type="ECO:0008006" key="3">
    <source>
        <dbReference type="Google" id="ProtNLM"/>
    </source>
</evidence>
<organism evidence="1 2">
    <name type="scientific">Macrosiphum euphorbiae</name>
    <name type="common">potato aphid</name>
    <dbReference type="NCBI Taxonomy" id="13131"/>
    <lineage>
        <taxon>Eukaryota</taxon>
        <taxon>Metazoa</taxon>
        <taxon>Ecdysozoa</taxon>
        <taxon>Arthropoda</taxon>
        <taxon>Hexapoda</taxon>
        <taxon>Insecta</taxon>
        <taxon>Pterygota</taxon>
        <taxon>Neoptera</taxon>
        <taxon>Paraneoptera</taxon>
        <taxon>Hemiptera</taxon>
        <taxon>Sternorrhyncha</taxon>
        <taxon>Aphidomorpha</taxon>
        <taxon>Aphidoidea</taxon>
        <taxon>Aphididae</taxon>
        <taxon>Macrosiphini</taxon>
        <taxon>Macrosiphum</taxon>
    </lineage>
</organism>
<dbReference type="PANTHER" id="PTHR45913">
    <property type="entry name" value="EPM2A-INTERACTING PROTEIN 1"/>
    <property type="match status" value="1"/>
</dbReference>
<sequence length="144" mass="16627">MKCSEESTSRNFQEWWTFKYGMIFKNNKALYVLCSESVVCRTSSVKRHFETIHKTLLTKSADELKYFISRALSNKDAQSDKLIKFVKKSDNLVSASFDVAKSIAVRGKPFSDGDFIKMSWLDCAVNLFQDFDNKDAIIQRIKDL</sequence>
<dbReference type="Proteomes" id="UP001160148">
    <property type="component" value="Unassembled WGS sequence"/>
</dbReference>
<comment type="caution">
    <text evidence="1">The sequence shown here is derived from an EMBL/GenBank/DDBJ whole genome shotgun (WGS) entry which is preliminary data.</text>
</comment>
<gene>
    <name evidence="1" type="ORF">MEUPH1_LOCUS11717</name>
</gene>
<evidence type="ECO:0000313" key="1">
    <source>
        <dbReference type="EMBL" id="CAI6355918.1"/>
    </source>
</evidence>